<evidence type="ECO:0000256" key="1">
    <source>
        <dbReference type="SAM" id="SignalP"/>
    </source>
</evidence>
<feature type="non-terminal residue" evidence="2">
    <location>
        <position position="88"/>
    </location>
</feature>
<proteinExistence type="predicted"/>
<dbReference type="Proteomes" id="UP000823775">
    <property type="component" value="Unassembled WGS sequence"/>
</dbReference>
<sequence length="88" mass="9528">YVRLRVCLGTIINMFLAPLLGTQQVFGAIAGESQQVFGAVARESQHVSSSGIGRKMLRVSSTVPAASPVPRGQKRRFGTRWVVDEGKN</sequence>
<reference evidence="2 3" key="1">
    <citation type="journal article" date="2021" name="BMC Genomics">
        <title>Datura genome reveals duplications of psychoactive alkaloid biosynthetic genes and high mutation rate following tissue culture.</title>
        <authorList>
            <person name="Rajewski A."/>
            <person name="Carter-House D."/>
            <person name="Stajich J."/>
            <person name="Litt A."/>
        </authorList>
    </citation>
    <scope>NUCLEOTIDE SEQUENCE [LARGE SCALE GENOMIC DNA]</scope>
    <source>
        <strain evidence="2">AR-01</strain>
    </source>
</reference>
<protein>
    <submittedName>
        <fullName evidence="2">Uncharacterized protein</fullName>
    </submittedName>
</protein>
<dbReference type="EMBL" id="JACEIK010001051">
    <property type="protein sequence ID" value="MCD7465477.1"/>
    <property type="molecule type" value="Genomic_DNA"/>
</dbReference>
<feature type="chain" id="PRO_5045719344" evidence="1">
    <location>
        <begin position="22"/>
        <end position="88"/>
    </location>
</feature>
<comment type="caution">
    <text evidence="2">The sequence shown here is derived from an EMBL/GenBank/DDBJ whole genome shotgun (WGS) entry which is preliminary data.</text>
</comment>
<accession>A0ABS8T2A2</accession>
<evidence type="ECO:0000313" key="3">
    <source>
        <dbReference type="Proteomes" id="UP000823775"/>
    </source>
</evidence>
<feature type="signal peptide" evidence="1">
    <location>
        <begin position="1"/>
        <end position="21"/>
    </location>
</feature>
<gene>
    <name evidence="2" type="ORF">HAX54_001395</name>
</gene>
<keyword evidence="1" id="KW-0732">Signal</keyword>
<organism evidence="2 3">
    <name type="scientific">Datura stramonium</name>
    <name type="common">Jimsonweed</name>
    <name type="synonym">Common thornapple</name>
    <dbReference type="NCBI Taxonomy" id="4076"/>
    <lineage>
        <taxon>Eukaryota</taxon>
        <taxon>Viridiplantae</taxon>
        <taxon>Streptophyta</taxon>
        <taxon>Embryophyta</taxon>
        <taxon>Tracheophyta</taxon>
        <taxon>Spermatophyta</taxon>
        <taxon>Magnoliopsida</taxon>
        <taxon>eudicotyledons</taxon>
        <taxon>Gunneridae</taxon>
        <taxon>Pentapetalae</taxon>
        <taxon>asterids</taxon>
        <taxon>lamiids</taxon>
        <taxon>Solanales</taxon>
        <taxon>Solanaceae</taxon>
        <taxon>Solanoideae</taxon>
        <taxon>Datureae</taxon>
        <taxon>Datura</taxon>
    </lineage>
</organism>
<keyword evidence="3" id="KW-1185">Reference proteome</keyword>
<feature type="non-terminal residue" evidence="2">
    <location>
        <position position="1"/>
    </location>
</feature>
<name>A0ABS8T2A2_DATST</name>
<evidence type="ECO:0000313" key="2">
    <source>
        <dbReference type="EMBL" id="MCD7465477.1"/>
    </source>
</evidence>